<dbReference type="KEGG" id="bcom:BAUCODRAFT_118417"/>
<proteinExistence type="predicted"/>
<evidence type="ECO:0000313" key="2">
    <source>
        <dbReference type="EMBL" id="EMD00667.1"/>
    </source>
</evidence>
<dbReference type="HOGENOM" id="CLU_2903835_0_0_1"/>
<evidence type="ECO:0000256" key="1">
    <source>
        <dbReference type="SAM" id="Phobius"/>
    </source>
</evidence>
<accession>M2MUQ4</accession>
<keyword evidence="3" id="KW-1185">Reference proteome</keyword>
<keyword evidence="1" id="KW-1133">Transmembrane helix</keyword>
<name>M2MUQ4_BAUPA</name>
<dbReference type="Proteomes" id="UP000011761">
    <property type="component" value="Unassembled WGS sequence"/>
</dbReference>
<organism evidence="2 3">
    <name type="scientific">Baudoinia panamericana (strain UAMH 10762)</name>
    <name type="common">Angels' share fungus</name>
    <name type="synonym">Baudoinia compniacensis (strain UAMH 10762)</name>
    <dbReference type="NCBI Taxonomy" id="717646"/>
    <lineage>
        <taxon>Eukaryota</taxon>
        <taxon>Fungi</taxon>
        <taxon>Dikarya</taxon>
        <taxon>Ascomycota</taxon>
        <taxon>Pezizomycotina</taxon>
        <taxon>Dothideomycetes</taxon>
        <taxon>Dothideomycetidae</taxon>
        <taxon>Mycosphaerellales</taxon>
        <taxon>Teratosphaeriaceae</taxon>
        <taxon>Baudoinia</taxon>
    </lineage>
</organism>
<keyword evidence="1" id="KW-0812">Transmembrane</keyword>
<protein>
    <submittedName>
        <fullName evidence="2">Uncharacterized protein</fullName>
    </submittedName>
</protein>
<dbReference type="AlphaFoldDB" id="M2MUQ4"/>
<evidence type="ECO:0000313" key="3">
    <source>
        <dbReference type="Proteomes" id="UP000011761"/>
    </source>
</evidence>
<dbReference type="GeneID" id="19107322"/>
<dbReference type="EMBL" id="KB445550">
    <property type="protein sequence ID" value="EMD00667.1"/>
    <property type="molecule type" value="Genomic_DNA"/>
</dbReference>
<sequence length="62" mass="6637">MRGPASHQTSLPATVCVLVSFYCLLALHPLGYKPGPSTGQEDGSKPMERIFDARLAVCSSML</sequence>
<keyword evidence="1" id="KW-0472">Membrane</keyword>
<gene>
    <name evidence="2" type="ORF">BAUCODRAFT_118417</name>
</gene>
<dbReference type="RefSeq" id="XP_007671851.1">
    <property type="nucleotide sequence ID" value="XM_007673661.1"/>
</dbReference>
<reference evidence="2 3" key="1">
    <citation type="journal article" date="2012" name="PLoS Pathog.">
        <title>Diverse lifestyles and strategies of plant pathogenesis encoded in the genomes of eighteen Dothideomycetes fungi.</title>
        <authorList>
            <person name="Ohm R.A."/>
            <person name="Feau N."/>
            <person name="Henrissat B."/>
            <person name="Schoch C.L."/>
            <person name="Horwitz B.A."/>
            <person name="Barry K.W."/>
            <person name="Condon B.J."/>
            <person name="Copeland A.C."/>
            <person name="Dhillon B."/>
            <person name="Glaser F."/>
            <person name="Hesse C.N."/>
            <person name="Kosti I."/>
            <person name="LaButti K."/>
            <person name="Lindquist E.A."/>
            <person name="Lucas S."/>
            <person name="Salamov A.A."/>
            <person name="Bradshaw R.E."/>
            <person name="Ciuffetti L."/>
            <person name="Hamelin R.C."/>
            <person name="Kema G.H.J."/>
            <person name="Lawrence C."/>
            <person name="Scott J.A."/>
            <person name="Spatafora J.W."/>
            <person name="Turgeon B.G."/>
            <person name="de Wit P.J.G.M."/>
            <person name="Zhong S."/>
            <person name="Goodwin S.B."/>
            <person name="Grigoriev I.V."/>
        </authorList>
    </citation>
    <scope>NUCLEOTIDE SEQUENCE [LARGE SCALE GENOMIC DNA]</scope>
    <source>
        <strain evidence="2 3">UAMH 10762</strain>
    </source>
</reference>
<feature type="transmembrane region" description="Helical" evidence="1">
    <location>
        <begin position="12"/>
        <end position="32"/>
    </location>
</feature>